<gene>
    <name evidence="2" type="ORF">PCOR1329_LOCUS81430</name>
</gene>
<dbReference type="SUPFAM" id="SSF52833">
    <property type="entry name" value="Thioredoxin-like"/>
    <property type="match status" value="1"/>
</dbReference>
<evidence type="ECO:0000313" key="2">
    <source>
        <dbReference type="EMBL" id="CAK0905875.1"/>
    </source>
</evidence>
<dbReference type="Proteomes" id="UP001189429">
    <property type="component" value="Unassembled WGS sequence"/>
</dbReference>
<proteinExistence type="predicted"/>
<comment type="caution">
    <text evidence="2">The sequence shown here is derived from an EMBL/GenBank/DDBJ whole genome shotgun (WGS) entry which is preliminary data.</text>
</comment>
<evidence type="ECO:0008006" key="4">
    <source>
        <dbReference type="Google" id="ProtNLM"/>
    </source>
</evidence>
<dbReference type="EMBL" id="CAUYUJ010021615">
    <property type="protein sequence ID" value="CAK0905875.1"/>
    <property type="molecule type" value="Genomic_DNA"/>
</dbReference>
<protein>
    <recommendedName>
        <fullName evidence="4">Thioredoxin domain-containing protein</fullName>
    </recommendedName>
</protein>
<sequence length="398" mass="41651">MGADSEVCNSDGESGGQTAAGEFAKLARLPVLHAPRGAQGAELPGLQAVGGGGSGGGGPQPGNNLRVGLLSAGCCAGAAGIAYLAQQTSGGSATVSQVDIRPMAEDVFENSDNLFVFFLERESDATSRVEDMRRIIKVVASEPAMAGVTWHYSVRKEGDPAVPDGAGPTENVSDEFPPLKVIMYKGQRKTVLRIGAEVPKDEIVGFFTPVSETLPEDANGEGVIVHRVSGSTFVRDVVAASVNRPVLLQMYEDTCFLCFLMRPFVNSLAELLREHKVPLTIKRLNIEKNDFPSGCPVARGTPTFVLMGGWRIPRTGRGRAASEVGGVQAEGARGEDLQGLPLPARGPLRQDGRAAGTGVEAVPALHAAGHVDGGAPEAGGAAGRWRRSRRGGLLKRGR</sequence>
<organism evidence="2 3">
    <name type="scientific">Prorocentrum cordatum</name>
    <dbReference type="NCBI Taxonomy" id="2364126"/>
    <lineage>
        <taxon>Eukaryota</taxon>
        <taxon>Sar</taxon>
        <taxon>Alveolata</taxon>
        <taxon>Dinophyceae</taxon>
        <taxon>Prorocentrales</taxon>
        <taxon>Prorocentraceae</taxon>
        <taxon>Prorocentrum</taxon>
    </lineage>
</organism>
<accession>A0ABN9Y488</accession>
<feature type="compositionally biased region" description="Basic residues" evidence="1">
    <location>
        <begin position="384"/>
        <end position="398"/>
    </location>
</feature>
<name>A0ABN9Y488_9DINO</name>
<dbReference type="InterPro" id="IPR036249">
    <property type="entry name" value="Thioredoxin-like_sf"/>
</dbReference>
<keyword evidence="3" id="KW-1185">Reference proteome</keyword>
<evidence type="ECO:0000256" key="1">
    <source>
        <dbReference type="SAM" id="MobiDB-lite"/>
    </source>
</evidence>
<evidence type="ECO:0000313" key="3">
    <source>
        <dbReference type="Proteomes" id="UP001189429"/>
    </source>
</evidence>
<feature type="region of interest" description="Disordered" evidence="1">
    <location>
        <begin position="370"/>
        <end position="398"/>
    </location>
</feature>
<reference evidence="2" key="1">
    <citation type="submission" date="2023-10" db="EMBL/GenBank/DDBJ databases">
        <authorList>
            <person name="Chen Y."/>
            <person name="Shah S."/>
            <person name="Dougan E. K."/>
            <person name="Thang M."/>
            <person name="Chan C."/>
        </authorList>
    </citation>
    <scope>NUCLEOTIDE SEQUENCE [LARGE SCALE GENOMIC DNA]</scope>
</reference>